<dbReference type="GO" id="GO:0009279">
    <property type="term" value="C:cell outer membrane"/>
    <property type="evidence" value="ECO:0007669"/>
    <property type="project" value="UniProtKB-SubCell"/>
</dbReference>
<gene>
    <name evidence="8" type="ORF">G6L72_09430</name>
    <name evidence="9" type="ORF">G6M88_02650</name>
</gene>
<evidence type="ECO:0000313" key="11">
    <source>
        <dbReference type="Proteomes" id="UP000822331"/>
    </source>
</evidence>
<reference evidence="8 11" key="1">
    <citation type="journal article" date="2020" name="Science">
        <title>Unexpected conservation and global transmission of agrobacterial virulence plasmids.</title>
        <authorList>
            <person name="Weisberg A.J."/>
            <person name="Davis E.W. 2nd"/>
            <person name="Tabima J."/>
            <person name="Belcher M.S."/>
            <person name="Miller M."/>
            <person name="Kuo C.H."/>
            <person name="Loper J.E."/>
            <person name="Grunwald N.J."/>
            <person name="Putnam M.L."/>
            <person name="Chang J.H."/>
        </authorList>
    </citation>
    <scope>NUCLEOTIDE SEQUENCE [LARGE SCALE GENOMIC DNA]</scope>
    <source>
        <strain evidence="8 11">A19/93</strain>
    </source>
</reference>
<dbReference type="PANTHER" id="PTHR34001:SF3">
    <property type="entry name" value="BLL7405 PROTEIN"/>
    <property type="match status" value="1"/>
</dbReference>
<evidence type="ECO:0000256" key="3">
    <source>
        <dbReference type="ARBA" id="ARBA00023136"/>
    </source>
</evidence>
<evidence type="ECO:0000313" key="8">
    <source>
        <dbReference type="EMBL" id="NTF36925.1"/>
    </source>
</evidence>
<evidence type="ECO:0000256" key="6">
    <source>
        <dbReference type="SAM" id="SignalP"/>
    </source>
</evidence>
<dbReference type="Gene3D" id="2.40.160.20">
    <property type="match status" value="1"/>
</dbReference>
<organism evidence="9 10">
    <name type="scientific">Agrobacterium rubi</name>
    <dbReference type="NCBI Taxonomy" id="28099"/>
    <lineage>
        <taxon>Bacteria</taxon>
        <taxon>Pseudomonadati</taxon>
        <taxon>Pseudomonadota</taxon>
        <taxon>Alphaproteobacteria</taxon>
        <taxon>Hyphomicrobiales</taxon>
        <taxon>Rhizobiaceae</taxon>
        <taxon>Rhizobium/Agrobacterium group</taxon>
        <taxon>Agrobacterium</taxon>
    </lineage>
</organism>
<comment type="similarity">
    <text evidence="5">Belongs to the Omp25/RopB family.</text>
</comment>
<keyword evidence="11" id="KW-1185">Reference proteome</keyword>
<dbReference type="Pfam" id="PF13505">
    <property type="entry name" value="OMP_b-brl"/>
    <property type="match status" value="1"/>
</dbReference>
<dbReference type="InterPro" id="IPR051692">
    <property type="entry name" value="OMP-like"/>
</dbReference>
<evidence type="ECO:0000256" key="1">
    <source>
        <dbReference type="ARBA" id="ARBA00004442"/>
    </source>
</evidence>
<dbReference type="AlphaFoldDB" id="A0AAE7UPQ5"/>
<keyword evidence="3" id="KW-0472">Membrane</keyword>
<protein>
    <submittedName>
        <fullName evidence="9">Porin family protein</fullName>
    </submittedName>
</protein>
<feature type="chain" id="PRO_5042055982" evidence="6">
    <location>
        <begin position="20"/>
        <end position="221"/>
    </location>
</feature>
<dbReference type="InterPro" id="IPR011250">
    <property type="entry name" value="OMP/PagP_B-barrel"/>
</dbReference>
<reference evidence="9" key="2">
    <citation type="submission" date="2020-02" db="EMBL/GenBank/DDBJ databases">
        <title>Unexpected conservation and global transmission of agrobacterial virulence plasmids.</title>
        <authorList>
            <person name="Weisberg A.J."/>
            <person name="Davis E.W. II"/>
            <person name="Tabima J.R."/>
            <person name="Belcher M.S."/>
            <person name="Miller M."/>
            <person name="Kuo C.-H."/>
            <person name="Loper J.E."/>
            <person name="Grunwald N.J."/>
            <person name="Putnam M.L."/>
            <person name="Chang J.H."/>
        </authorList>
    </citation>
    <scope>NUCLEOTIDE SEQUENCE</scope>
    <source>
        <strain evidence="9">W2/73</strain>
    </source>
</reference>
<name>A0AAE7UPQ5_9HYPH</name>
<dbReference type="RefSeq" id="WP_065697962.1">
    <property type="nucleotide sequence ID" value="NZ_CP049206.1"/>
</dbReference>
<feature type="domain" description="Outer membrane protein beta-barrel" evidence="7">
    <location>
        <begin position="21"/>
        <end position="221"/>
    </location>
</feature>
<dbReference type="KEGG" id="arui:G6M88_02650"/>
<accession>A0AAE7UPQ5</accession>
<keyword evidence="4" id="KW-0998">Cell outer membrane</keyword>
<evidence type="ECO:0000313" key="9">
    <source>
        <dbReference type="EMBL" id="QTF99365.1"/>
    </source>
</evidence>
<evidence type="ECO:0000256" key="5">
    <source>
        <dbReference type="ARBA" id="ARBA00038306"/>
    </source>
</evidence>
<feature type="signal peptide" evidence="6">
    <location>
        <begin position="1"/>
        <end position="19"/>
    </location>
</feature>
<evidence type="ECO:0000259" key="7">
    <source>
        <dbReference type="Pfam" id="PF13505"/>
    </source>
</evidence>
<dbReference type="PANTHER" id="PTHR34001">
    <property type="entry name" value="BLL7405 PROTEIN"/>
    <property type="match status" value="1"/>
</dbReference>
<comment type="subcellular location">
    <subcellularLocation>
        <location evidence="1">Cell outer membrane</location>
    </subcellularLocation>
</comment>
<sequence>MKKVITTAAFILAASTAMAADAVYEVPQAPIANDTPLFSWSGFTVGVQGGYGWNNQDVSIPGSGLGDASGDFDGAVLGGFVGYNHQFSNNWVIGLEADFDKNWGDDSLTLVAPVSLDYGFDWQGSVRGRVGYAFDRALVYGTAGWAYARGYAEVPGIIDEKETFNGYTVGVGLDYAFTDMVFGRVEYRYTDFGDKDFNFGGGTLNSDIDQHAVRVGLGVKF</sequence>
<dbReference type="InterPro" id="IPR027385">
    <property type="entry name" value="Beta-barrel_OMP"/>
</dbReference>
<dbReference type="Proteomes" id="UP000663912">
    <property type="component" value="Chromosome 1"/>
</dbReference>
<dbReference type="EMBL" id="CP049206">
    <property type="protein sequence ID" value="QTF99365.1"/>
    <property type="molecule type" value="Genomic_DNA"/>
</dbReference>
<evidence type="ECO:0000313" key="10">
    <source>
        <dbReference type="Proteomes" id="UP000663912"/>
    </source>
</evidence>
<dbReference type="Proteomes" id="UP000822331">
    <property type="component" value="Unassembled WGS sequence"/>
</dbReference>
<evidence type="ECO:0000256" key="4">
    <source>
        <dbReference type="ARBA" id="ARBA00023237"/>
    </source>
</evidence>
<dbReference type="EMBL" id="JAAMCP010000005">
    <property type="protein sequence ID" value="NTF36925.1"/>
    <property type="molecule type" value="Genomic_DNA"/>
</dbReference>
<evidence type="ECO:0000256" key="2">
    <source>
        <dbReference type="ARBA" id="ARBA00022729"/>
    </source>
</evidence>
<dbReference type="SUPFAM" id="SSF56925">
    <property type="entry name" value="OMPA-like"/>
    <property type="match status" value="1"/>
</dbReference>
<proteinExistence type="inferred from homology"/>
<keyword evidence="2 6" id="KW-0732">Signal</keyword>